<organism evidence="4 5">
    <name type="scientific">Lithohypha guttulata</name>
    <dbReference type="NCBI Taxonomy" id="1690604"/>
    <lineage>
        <taxon>Eukaryota</taxon>
        <taxon>Fungi</taxon>
        <taxon>Dikarya</taxon>
        <taxon>Ascomycota</taxon>
        <taxon>Pezizomycotina</taxon>
        <taxon>Eurotiomycetes</taxon>
        <taxon>Chaetothyriomycetidae</taxon>
        <taxon>Chaetothyriales</taxon>
        <taxon>Trichomeriaceae</taxon>
        <taxon>Lithohypha</taxon>
    </lineage>
</organism>
<dbReference type="PROSITE" id="PS50166">
    <property type="entry name" value="IMPORTIN_B_NT"/>
    <property type="match status" value="1"/>
</dbReference>
<dbReference type="InterPro" id="IPR051345">
    <property type="entry name" value="Importin_beta-like_NTR"/>
</dbReference>
<dbReference type="SMART" id="SM00913">
    <property type="entry name" value="IBN_N"/>
    <property type="match status" value="1"/>
</dbReference>
<keyword evidence="5" id="KW-1185">Reference proteome</keyword>
<dbReference type="Proteomes" id="UP001309876">
    <property type="component" value="Unassembled WGS sequence"/>
</dbReference>
<evidence type="ECO:0000313" key="5">
    <source>
        <dbReference type="Proteomes" id="UP001309876"/>
    </source>
</evidence>
<dbReference type="InterPro" id="IPR001494">
    <property type="entry name" value="Importin-beta_N"/>
</dbReference>
<accession>A0AAN7SZP6</accession>
<dbReference type="GO" id="GO:0006606">
    <property type="term" value="P:protein import into nucleus"/>
    <property type="evidence" value="ECO:0007669"/>
    <property type="project" value="TreeGrafter"/>
</dbReference>
<gene>
    <name evidence="4" type="primary">MTR10</name>
    <name evidence="4" type="ORF">LTR05_005070</name>
</gene>
<sequence length="973" mass="109073">MASNTAHSGTLGPILSALATMQSNVASKDKAQAHEFLEKFQKSQEAWNTTGSILQDSSTSVEARLFAATTLKGKITYDLHQLPSTALEPLRDSLLSLLQIYVNGPRPIRTQLCICIASLAIQMPTWRNVLQMVGSAVSNSPQGLDSLLDFLRILPEEVTEGRKINLTEEQLINRTKELLEDNSKQVLSLLVSYAQASGTNAANPRLYECIASWLREIPAVDVVNSPLLDLMFGAISSDSSFDAAIDCLCTIFKDTRDVDENKTVIQELYPRLLRLRSKVAEASGIEDNDLLKGMTRLFAEAGEAWVVLIAREPNSFRSLVDVILECCAYDKDREAISITFIFWYDLKQYLTLEKYMPARAALADLYSRLVDIMINHLQFPSPEGGNEADLFDGDREQEDKFREFRHMMGDVLKDCCEVLSPTECLNKTYHKIRAWAQTYAGQAQANSVPHWQELEAPIFAVRAMGRMINPEETSVLGEVIPLLTQVPDHDKLKFQAIMALGRYTEWTAEHPETLEVQLNYVISGFQHPSPEVVQASALAFQYLGTDCRKLLGGQIPVMHQFYESIIDKLKPNSQEEVTEGVAAVVSVQPLDKLYDTMKMFCDPVMRRIVSLAEQAKDEKSENVVADYLGLIVTFIKNVQPYVSPNEENPAVKYCKEILPALSSISKHFTRSIPILERVCRCWRYMILSYRTATVPLIGELANSIAEGFQASRQGCFLWATDAVIREYSYGAEYVDQDTSDSVFQFFGQQATVFLRILNELNPNEAPDVIEDFFRLATDAVRFYPRKTITSPLAAPMVQASLTALTLPLVDPLLATLQFLRDYLDFGFEHPPISEFTSDGGPPPKTSIEVRSAVRQVLQQLGQQIVQQTMTGLMYTFPEDCYGDASAILLTIFSLAPEAAAQWVASTLQLLPPGSLKPEEANKLMTSINEKVRQDEVRKVRAILQDFTNSYRRRNVAPREGLGRLEATRFRFAG</sequence>
<dbReference type="Pfam" id="PF08389">
    <property type="entry name" value="Xpo1"/>
    <property type="match status" value="1"/>
</dbReference>
<dbReference type="InterPro" id="IPR058537">
    <property type="entry name" value="TPR_TNPO3_IPO13_4th"/>
</dbReference>
<dbReference type="Pfam" id="PF24138">
    <property type="entry name" value="TPR_TNPO3_IPO13_2nd"/>
    <property type="match status" value="1"/>
</dbReference>
<dbReference type="PANTHER" id="PTHR12363:SF53">
    <property type="entry name" value="MRNA TRANSPORT REGULATOR MTR10"/>
    <property type="match status" value="1"/>
</dbReference>
<proteinExistence type="predicted"/>
<evidence type="ECO:0000313" key="4">
    <source>
        <dbReference type="EMBL" id="KAK5085782.1"/>
    </source>
</evidence>
<keyword evidence="1" id="KW-0819">tRNA processing</keyword>
<dbReference type="Pfam" id="PF24139">
    <property type="entry name" value="TPR_TNPO3_IPO13_4th"/>
    <property type="match status" value="1"/>
</dbReference>
<reference evidence="4 5" key="1">
    <citation type="submission" date="2023-08" db="EMBL/GenBank/DDBJ databases">
        <title>Black Yeasts Isolated from many extreme environments.</title>
        <authorList>
            <person name="Coleine C."/>
            <person name="Stajich J.E."/>
            <person name="Selbmann L."/>
        </authorList>
    </citation>
    <scope>NUCLEOTIDE SEQUENCE [LARGE SCALE GENOMIC DNA]</scope>
    <source>
        <strain evidence="4 5">CCFEE 5910</strain>
    </source>
</reference>
<evidence type="ECO:0000256" key="2">
    <source>
        <dbReference type="ARBA" id="ARBA00025147"/>
    </source>
</evidence>
<protein>
    <submittedName>
        <fullName evidence="4">Nuclear import receptor</fullName>
    </submittedName>
</protein>
<dbReference type="InterPro" id="IPR057942">
    <property type="entry name" value="TPR_TNPO3_IPO13_3rd"/>
</dbReference>
<dbReference type="FunFam" id="1.25.10.10:FF:000266">
    <property type="entry name" value="mRNA transport regulator MTR10"/>
    <property type="match status" value="1"/>
</dbReference>
<dbReference type="InterPro" id="IPR057941">
    <property type="entry name" value="TPR_TNPO3_IPO13_2nd"/>
</dbReference>
<dbReference type="Gene3D" id="1.25.10.10">
    <property type="entry name" value="Leucine-rich Repeat Variant"/>
    <property type="match status" value="1"/>
</dbReference>
<comment type="caution">
    <text evidence="4">The sequence shown here is derived from an EMBL/GenBank/DDBJ whole genome shotgun (WGS) entry which is preliminary data.</text>
</comment>
<dbReference type="PANTHER" id="PTHR12363">
    <property type="entry name" value="TRANSPORTIN 3 AND IMPORTIN 13"/>
    <property type="match status" value="1"/>
</dbReference>
<dbReference type="GO" id="GO:0031267">
    <property type="term" value="F:small GTPase binding"/>
    <property type="evidence" value="ECO:0007669"/>
    <property type="project" value="InterPro"/>
</dbReference>
<comment type="function">
    <text evidence="2">tRNA nucleus export receptor which facilitates tRNA translocation across the nuclear pore complex. Involved in pre-tRNA splicing, probably by affecting the interaction of pre-tRNA with splicing endonuclease.</text>
</comment>
<name>A0AAN7SZP6_9EURO</name>
<dbReference type="Pfam" id="PF03810">
    <property type="entry name" value="IBN_N"/>
    <property type="match status" value="1"/>
</dbReference>
<keyword evidence="4" id="KW-0675">Receptor</keyword>
<dbReference type="AlphaFoldDB" id="A0AAN7SZP6"/>
<dbReference type="GO" id="GO:0005634">
    <property type="term" value="C:nucleus"/>
    <property type="evidence" value="ECO:0007669"/>
    <property type="project" value="UniProtKB-ARBA"/>
</dbReference>
<dbReference type="GO" id="GO:0005737">
    <property type="term" value="C:cytoplasm"/>
    <property type="evidence" value="ECO:0007669"/>
    <property type="project" value="TreeGrafter"/>
</dbReference>
<dbReference type="GO" id="GO:0008033">
    <property type="term" value="P:tRNA processing"/>
    <property type="evidence" value="ECO:0007669"/>
    <property type="project" value="UniProtKB-KW"/>
</dbReference>
<dbReference type="InterPro" id="IPR011989">
    <property type="entry name" value="ARM-like"/>
</dbReference>
<dbReference type="InterPro" id="IPR013598">
    <property type="entry name" value="Exportin-1/Importin-b-like"/>
</dbReference>
<feature type="domain" description="Importin N-terminal" evidence="3">
    <location>
        <begin position="33"/>
        <end position="100"/>
    </location>
</feature>
<dbReference type="SUPFAM" id="SSF48371">
    <property type="entry name" value="ARM repeat"/>
    <property type="match status" value="1"/>
</dbReference>
<evidence type="ECO:0000259" key="3">
    <source>
        <dbReference type="PROSITE" id="PS50166"/>
    </source>
</evidence>
<evidence type="ECO:0000256" key="1">
    <source>
        <dbReference type="ARBA" id="ARBA00022694"/>
    </source>
</evidence>
<dbReference type="InterPro" id="IPR016024">
    <property type="entry name" value="ARM-type_fold"/>
</dbReference>
<dbReference type="Pfam" id="PF24140">
    <property type="entry name" value="TPR_TNPO3_IPO13_3rd"/>
    <property type="match status" value="1"/>
</dbReference>
<dbReference type="EMBL" id="JAVRRJ010000004">
    <property type="protein sequence ID" value="KAK5085782.1"/>
    <property type="molecule type" value="Genomic_DNA"/>
</dbReference>